<reference evidence="1 2" key="1">
    <citation type="submission" date="2015-02" db="EMBL/GenBank/DDBJ databases">
        <title>Single-cell genomics of uncultivated deep-branching MTB reveals a conserved set of magnetosome genes.</title>
        <authorList>
            <person name="Kolinko S."/>
            <person name="Richter M."/>
            <person name="Glockner F.O."/>
            <person name="Brachmann A."/>
            <person name="Schuler D."/>
        </authorList>
    </citation>
    <scope>NUCLEOTIDE SEQUENCE [LARGE SCALE GENOMIC DNA]</scope>
    <source>
        <strain evidence="1">TM-1</strain>
    </source>
</reference>
<proteinExistence type="predicted"/>
<name>A0A0F3GVE5_9BACT</name>
<dbReference type="EMBL" id="LACI01000795">
    <property type="protein sequence ID" value="KJU85944.1"/>
    <property type="molecule type" value="Genomic_DNA"/>
</dbReference>
<dbReference type="Proteomes" id="UP000033423">
    <property type="component" value="Unassembled WGS sequence"/>
</dbReference>
<organism evidence="1 2">
    <name type="scientific">Candidatus Magnetobacterium bavaricum</name>
    <dbReference type="NCBI Taxonomy" id="29290"/>
    <lineage>
        <taxon>Bacteria</taxon>
        <taxon>Pseudomonadati</taxon>
        <taxon>Nitrospirota</taxon>
        <taxon>Thermodesulfovibrionia</taxon>
        <taxon>Thermodesulfovibrionales</taxon>
        <taxon>Candidatus Magnetobacteriaceae</taxon>
        <taxon>Candidatus Magnetobacterium</taxon>
    </lineage>
</organism>
<dbReference type="AlphaFoldDB" id="A0A0F3GVE5"/>
<gene>
    <name evidence="1" type="ORF">MBAV_001854</name>
</gene>
<comment type="caution">
    <text evidence="1">The sequence shown here is derived from an EMBL/GenBank/DDBJ whole genome shotgun (WGS) entry which is preliminary data.</text>
</comment>
<keyword evidence="2" id="KW-1185">Reference proteome</keyword>
<evidence type="ECO:0000313" key="1">
    <source>
        <dbReference type="EMBL" id="KJU85944.1"/>
    </source>
</evidence>
<evidence type="ECO:0000313" key="2">
    <source>
        <dbReference type="Proteomes" id="UP000033423"/>
    </source>
</evidence>
<protein>
    <submittedName>
        <fullName evidence="1">Uncharacterized protein</fullName>
    </submittedName>
</protein>
<sequence>MNISVVKVPTINDELSDFDTRFSLWSQINNASLAVTFDFCNSSAGSKIFVVNKR</sequence>
<accession>A0A0F3GVE5</accession>